<dbReference type="CDD" id="cd00067">
    <property type="entry name" value="GAL4"/>
    <property type="match status" value="1"/>
</dbReference>
<feature type="compositionally biased region" description="Polar residues" evidence="6">
    <location>
        <begin position="100"/>
        <end position="115"/>
    </location>
</feature>
<dbReference type="PROSITE" id="PS00463">
    <property type="entry name" value="ZN2_CY6_FUNGAL_1"/>
    <property type="match status" value="1"/>
</dbReference>
<dbReference type="GO" id="GO:0000981">
    <property type="term" value="F:DNA-binding transcription factor activity, RNA polymerase II-specific"/>
    <property type="evidence" value="ECO:0007669"/>
    <property type="project" value="InterPro"/>
</dbReference>
<evidence type="ECO:0000256" key="4">
    <source>
        <dbReference type="ARBA" id="ARBA00023163"/>
    </source>
</evidence>
<evidence type="ECO:0000313" key="9">
    <source>
        <dbReference type="Proteomes" id="UP000034291"/>
    </source>
</evidence>
<feature type="domain" description="Zn(2)-C6 fungal-type" evidence="7">
    <location>
        <begin position="16"/>
        <end position="43"/>
    </location>
</feature>
<proteinExistence type="predicted"/>
<feature type="non-terminal residue" evidence="8">
    <location>
        <position position="705"/>
    </location>
</feature>
<dbReference type="Pfam" id="PF00172">
    <property type="entry name" value="Zn_clus"/>
    <property type="match status" value="1"/>
</dbReference>
<reference evidence="8 9" key="1">
    <citation type="submission" date="2015-02" db="EMBL/GenBank/DDBJ databases">
        <title>Draft Genome Sequences of Two Closely-Related Aflatoxigenic Aspergillus Species Obtained from the Cote d'Ivoire.</title>
        <authorList>
            <person name="Moore G.G."/>
            <person name="Beltz S.B."/>
            <person name="Mack B.M."/>
        </authorList>
    </citation>
    <scope>NUCLEOTIDE SEQUENCE [LARGE SCALE GENOMIC DNA]</scope>
    <source>
        <strain evidence="8 9">SRRC1468</strain>
    </source>
</reference>
<dbReference type="Gene3D" id="4.10.240.10">
    <property type="entry name" value="Zn(2)-C6 fungal-type DNA-binding domain"/>
    <property type="match status" value="1"/>
</dbReference>
<dbReference type="InterPro" id="IPR050987">
    <property type="entry name" value="AtrR-like"/>
</dbReference>
<organism evidence="8 9">
    <name type="scientific">Aspergillus rambellii</name>
    <dbReference type="NCBI Taxonomy" id="308745"/>
    <lineage>
        <taxon>Eukaryota</taxon>
        <taxon>Fungi</taxon>
        <taxon>Dikarya</taxon>
        <taxon>Ascomycota</taxon>
        <taxon>Pezizomycotina</taxon>
        <taxon>Eurotiomycetes</taxon>
        <taxon>Eurotiomycetidae</taxon>
        <taxon>Eurotiales</taxon>
        <taxon>Aspergillaceae</taxon>
        <taxon>Aspergillus</taxon>
        <taxon>Aspergillus subgen. Nidulantes</taxon>
    </lineage>
</organism>
<dbReference type="CDD" id="cd12148">
    <property type="entry name" value="fungal_TF_MHR"/>
    <property type="match status" value="1"/>
</dbReference>
<dbReference type="OrthoDB" id="103819at2759"/>
<evidence type="ECO:0000313" key="8">
    <source>
        <dbReference type="EMBL" id="KKK22067.1"/>
    </source>
</evidence>
<sequence>MRPKSTRVRLPRPLPACDYCHTKKIRCDREIACANCIAAQRECHRHRRRKFGHRRQQQQQQQQEPREMIVASEEEHRSPTRPLMERHWSKSVTGRHDDSSGQFQTRLSDTGSPTGIVGSMSTTSSADIEAVPDVEDIPWLNESGSEVVNLSTGHDPNVEQVQTSELDNSIQSVNGSCPVANQDLAPRDKMFADMDLQRYLGPSKGIIESTIDLGKSNLLMLALNLAKHSTKTQGSSYYVGINLNGSLESFEQMTHALLECKVHGQKLIQFIICVNFTAYNFLTALESEDISSYFKSLICGSKKKYQKTIIEALNHLEMKPRPDPCLLQSLLSAAMTMQEMGYMQRCWQLNTIACRVCALLSGPSNTDLQHHLSKQDIFYMRINMMKCFVFDRALSANVNQPASLANIDLDISLLKTEQPDHAMLLTMVEIARFKTQSFASRLRQVMRKAEKFRNSEAVLQDPYLHFEWTGVEFMYFSMMTSISRLASNGEQQTHEECLKHSRSCLSILKSLLDLASQLPEHGAKCSCSLAWLIPLFTLRPIFFLFRNVVATFDALDLRLIQDVAERLKGMSKTLLSILTIERLCNSLLNIYSNFAENLIYSRHSRTQIMDTPRDMDMASSEPLESLADTLSNSDDLAPQHSNQISVNIPGNSEQTTMLHGLNNYSLMEEQMVNVDTFAEFTDGATALGLGIDPSLCVELEIPDWL</sequence>
<dbReference type="InterPro" id="IPR036864">
    <property type="entry name" value="Zn2-C6_fun-type_DNA-bd_sf"/>
</dbReference>
<keyword evidence="2" id="KW-0805">Transcription regulation</keyword>
<dbReference type="GO" id="GO:0005634">
    <property type="term" value="C:nucleus"/>
    <property type="evidence" value="ECO:0007669"/>
    <property type="project" value="UniProtKB-SubCell"/>
</dbReference>
<protein>
    <recommendedName>
        <fullName evidence="7">Zn(2)-C6 fungal-type domain-containing protein</fullName>
    </recommendedName>
</protein>
<keyword evidence="4" id="KW-0804">Transcription</keyword>
<evidence type="ECO:0000256" key="5">
    <source>
        <dbReference type="ARBA" id="ARBA00023242"/>
    </source>
</evidence>
<dbReference type="InterPro" id="IPR001138">
    <property type="entry name" value="Zn2Cys6_DnaBD"/>
</dbReference>
<evidence type="ECO:0000256" key="3">
    <source>
        <dbReference type="ARBA" id="ARBA00023125"/>
    </source>
</evidence>
<name>A0A0F8XEP8_9EURO</name>
<dbReference type="PANTHER" id="PTHR46910">
    <property type="entry name" value="TRANSCRIPTION FACTOR PDR1"/>
    <property type="match status" value="1"/>
</dbReference>
<evidence type="ECO:0000256" key="2">
    <source>
        <dbReference type="ARBA" id="ARBA00023015"/>
    </source>
</evidence>
<feature type="region of interest" description="Disordered" evidence="6">
    <location>
        <begin position="49"/>
        <end position="115"/>
    </location>
</feature>
<keyword evidence="3" id="KW-0238">DNA-binding</keyword>
<dbReference type="SMART" id="SM00066">
    <property type="entry name" value="GAL4"/>
    <property type="match status" value="1"/>
</dbReference>
<gene>
    <name evidence="8" type="ORF">ARAM_002393</name>
</gene>
<dbReference type="GO" id="GO:0008270">
    <property type="term" value="F:zinc ion binding"/>
    <property type="evidence" value="ECO:0007669"/>
    <property type="project" value="InterPro"/>
</dbReference>
<dbReference type="GO" id="GO:0003677">
    <property type="term" value="F:DNA binding"/>
    <property type="evidence" value="ECO:0007669"/>
    <property type="project" value="UniProtKB-KW"/>
</dbReference>
<keyword evidence="9" id="KW-1185">Reference proteome</keyword>
<dbReference type="PROSITE" id="PS50048">
    <property type="entry name" value="ZN2_CY6_FUNGAL_2"/>
    <property type="match status" value="1"/>
</dbReference>
<feature type="compositionally biased region" description="Basic and acidic residues" evidence="6">
    <location>
        <begin position="73"/>
        <end position="99"/>
    </location>
</feature>
<evidence type="ECO:0000256" key="1">
    <source>
        <dbReference type="ARBA" id="ARBA00004123"/>
    </source>
</evidence>
<dbReference type="STRING" id="308745.A0A0F8XEP8"/>
<keyword evidence="5" id="KW-0539">Nucleus</keyword>
<comment type="subcellular location">
    <subcellularLocation>
        <location evidence="1">Nucleus</location>
    </subcellularLocation>
</comment>
<dbReference type="Proteomes" id="UP000034291">
    <property type="component" value="Unassembled WGS sequence"/>
</dbReference>
<evidence type="ECO:0000256" key="6">
    <source>
        <dbReference type="SAM" id="MobiDB-lite"/>
    </source>
</evidence>
<evidence type="ECO:0000259" key="7">
    <source>
        <dbReference type="PROSITE" id="PS50048"/>
    </source>
</evidence>
<dbReference type="PANTHER" id="PTHR46910:SF37">
    <property type="entry name" value="ZN(II)2CYS6 TRANSCRIPTION FACTOR (EUROFUNG)"/>
    <property type="match status" value="1"/>
</dbReference>
<dbReference type="AlphaFoldDB" id="A0A0F8XEP8"/>
<dbReference type="SUPFAM" id="SSF57701">
    <property type="entry name" value="Zn2/Cys6 DNA-binding domain"/>
    <property type="match status" value="1"/>
</dbReference>
<comment type="caution">
    <text evidence="8">The sequence shown here is derived from an EMBL/GenBank/DDBJ whole genome shotgun (WGS) entry which is preliminary data.</text>
</comment>
<dbReference type="EMBL" id="JZBS01001586">
    <property type="protein sequence ID" value="KKK22067.1"/>
    <property type="molecule type" value="Genomic_DNA"/>
</dbReference>
<accession>A0A0F8XEP8</accession>